<dbReference type="InterPro" id="IPR013783">
    <property type="entry name" value="Ig-like_fold"/>
</dbReference>
<evidence type="ECO:0000256" key="2">
    <source>
        <dbReference type="SAM" id="SignalP"/>
    </source>
</evidence>
<dbReference type="Proteomes" id="UP000318288">
    <property type="component" value="Unassembled WGS sequence"/>
</dbReference>
<dbReference type="InterPro" id="IPR051172">
    <property type="entry name" value="Chlamydia_OmcB"/>
</dbReference>
<dbReference type="EMBL" id="SJPW01000008">
    <property type="protein sequence ID" value="TWU46210.1"/>
    <property type="molecule type" value="Genomic_DNA"/>
</dbReference>
<keyword evidence="5" id="KW-1185">Reference proteome</keyword>
<evidence type="ECO:0000259" key="3">
    <source>
        <dbReference type="Pfam" id="PF01345"/>
    </source>
</evidence>
<proteinExistence type="predicted"/>
<evidence type="ECO:0000313" key="5">
    <source>
        <dbReference type="Proteomes" id="UP000318288"/>
    </source>
</evidence>
<evidence type="ECO:0000256" key="1">
    <source>
        <dbReference type="SAM" id="MobiDB-lite"/>
    </source>
</evidence>
<feature type="domain" description="DUF11" evidence="3">
    <location>
        <begin position="702"/>
        <end position="794"/>
    </location>
</feature>
<feature type="domain" description="DUF11" evidence="3">
    <location>
        <begin position="364"/>
        <end position="454"/>
    </location>
</feature>
<dbReference type="PANTHER" id="PTHR34819">
    <property type="entry name" value="LARGE CYSTEINE-RICH PERIPLASMIC PROTEIN OMCB"/>
    <property type="match status" value="1"/>
</dbReference>
<name>A0A5C6EBV6_9BACT</name>
<keyword evidence="2" id="KW-0732">Signal</keyword>
<feature type="region of interest" description="Disordered" evidence="1">
    <location>
        <begin position="102"/>
        <end position="149"/>
    </location>
</feature>
<dbReference type="Gene3D" id="2.60.40.10">
    <property type="entry name" value="Immunoglobulins"/>
    <property type="match status" value="2"/>
</dbReference>
<reference evidence="4 5" key="1">
    <citation type="submission" date="2019-02" db="EMBL/GenBank/DDBJ databases">
        <title>Deep-cultivation of Planctomycetes and their phenomic and genomic characterization uncovers novel biology.</title>
        <authorList>
            <person name="Wiegand S."/>
            <person name="Jogler M."/>
            <person name="Boedeker C."/>
            <person name="Pinto D."/>
            <person name="Vollmers J."/>
            <person name="Rivas-Marin E."/>
            <person name="Kohn T."/>
            <person name="Peeters S.H."/>
            <person name="Heuer A."/>
            <person name="Rast P."/>
            <person name="Oberbeckmann S."/>
            <person name="Bunk B."/>
            <person name="Jeske O."/>
            <person name="Meyerdierks A."/>
            <person name="Storesund J.E."/>
            <person name="Kallscheuer N."/>
            <person name="Luecker S."/>
            <person name="Lage O.M."/>
            <person name="Pohl T."/>
            <person name="Merkel B.J."/>
            <person name="Hornburger P."/>
            <person name="Mueller R.-W."/>
            <person name="Bruemmer F."/>
            <person name="Labrenz M."/>
            <person name="Spormann A.M."/>
            <person name="Op Den Camp H."/>
            <person name="Overmann J."/>
            <person name="Amann R."/>
            <person name="Jetten M.S.M."/>
            <person name="Mascher T."/>
            <person name="Medema M.H."/>
            <person name="Devos D.P."/>
            <person name="Kaster A.-K."/>
            <person name="Ovreas L."/>
            <person name="Rohde M."/>
            <person name="Galperin M.Y."/>
            <person name="Jogler C."/>
        </authorList>
    </citation>
    <scope>NUCLEOTIDE SEQUENCE [LARGE SCALE GENOMIC DNA]</scope>
    <source>
        <strain evidence="4 5">Poly51</strain>
    </source>
</reference>
<organism evidence="4 5">
    <name type="scientific">Rubripirellula tenax</name>
    <dbReference type="NCBI Taxonomy" id="2528015"/>
    <lineage>
        <taxon>Bacteria</taxon>
        <taxon>Pseudomonadati</taxon>
        <taxon>Planctomycetota</taxon>
        <taxon>Planctomycetia</taxon>
        <taxon>Pirellulales</taxon>
        <taxon>Pirellulaceae</taxon>
        <taxon>Rubripirellula</taxon>
    </lineage>
</organism>
<accession>A0A5C6EBV6</accession>
<feature type="domain" description="DUF11" evidence="3">
    <location>
        <begin position="588"/>
        <end position="667"/>
    </location>
</feature>
<sequence length="807" mass="85575" precursor="true">MKSFGVRLAAGLVTIVFGAYAAALAQKDKQNGTSSWTAEAPSIGQPAAPIAGIAEEQWLSEPDEQRRQFAQASFTENRDVHDDVFAASNVAMVQHTEEVPQDDYGYDAADSGFAPPSAPAALGSPQPEMEWAMPPDAGQDPGQYAGQDPGQYDVAAEMSYDAADVRTERSLSMTFPSEAPGEPAPAPAMSQPAAPMPEFSISEMPDVQYYEAEQEPAPQPMAQDNLLRSAPAGDMMRDAMPRDAMPPAPPAEAYAAPAPITYAPATAYPGNAYNADQQGGYPATNNPPPRMASLADVPTGMRAEPSYPAAAPNSGAFQGYAPEPGYQPQALPQPASAIEMDSKLLVDLPGDRRLEGIQSPSIVIHKRAPAQVTVGKPATFVIQVQNVGAVEADVTVHDRVPQGTRLIDASPAPVQQGDVLMWQLGVMQAGAEQTVTMQLVPETEGEIGSVARVTFEAAASVRTMSTRPELKIVQRAPEKVLIGQQLEIELEVSNPGSGTAGNVSLQEDVPDGLEHPKGRQLDNLIGNLAPGEVRTQVLRLKAVSPGLVQNTIRLVSEDGLTAEHSINVEVIAPKIEVALSAPSLRYLERQVACQLEIMNTGTADANNVEVSVQLDRGFTFVSTDYEGQYDPSRHSVFWSLAQLPPGGRGSVPLTLLAVESGDRIITVDARADLGIAAKNERTIRVEGLAELSFQIINPGGPIELGAESSYEITINNSGSKPDTNVRLELYLPPGLELIAADGDAGTDGRGLVAFQPRAQLAPGAEMKYRVRVRGVAAGTHLVKAVVVSDQATKPVSKEESTLVYADQ</sequence>
<dbReference type="RefSeq" id="WP_186775844.1">
    <property type="nucleotide sequence ID" value="NZ_SJPW01000008.1"/>
</dbReference>
<dbReference type="InterPro" id="IPR001434">
    <property type="entry name" value="OmcB-like_DUF11"/>
</dbReference>
<feature type="signal peptide" evidence="2">
    <location>
        <begin position="1"/>
        <end position="21"/>
    </location>
</feature>
<dbReference type="InterPro" id="IPR047589">
    <property type="entry name" value="DUF11_rpt"/>
</dbReference>
<evidence type="ECO:0000313" key="4">
    <source>
        <dbReference type="EMBL" id="TWU46210.1"/>
    </source>
</evidence>
<dbReference type="NCBIfam" id="TIGR01451">
    <property type="entry name" value="B_ant_repeat"/>
    <property type="match status" value="1"/>
</dbReference>
<feature type="compositionally biased region" description="Low complexity" evidence="1">
    <location>
        <begin position="108"/>
        <end position="127"/>
    </location>
</feature>
<dbReference type="AlphaFoldDB" id="A0A5C6EBV6"/>
<feature type="chain" id="PRO_5022876804" evidence="2">
    <location>
        <begin position="22"/>
        <end position="807"/>
    </location>
</feature>
<dbReference type="PANTHER" id="PTHR34819:SF3">
    <property type="entry name" value="CELL SURFACE PROTEIN"/>
    <property type="match status" value="1"/>
</dbReference>
<dbReference type="Pfam" id="PF01345">
    <property type="entry name" value="DUF11"/>
    <property type="match status" value="3"/>
</dbReference>
<gene>
    <name evidence="4" type="primary">omcB_3</name>
    <name evidence="4" type="ORF">Poly51_56060</name>
</gene>
<comment type="caution">
    <text evidence="4">The sequence shown here is derived from an EMBL/GenBank/DDBJ whole genome shotgun (WGS) entry which is preliminary data.</text>
</comment>
<protein>
    <submittedName>
        <fullName evidence="4">Large cysteine-rich periplasmic protein OmcB</fullName>
    </submittedName>
</protein>